<dbReference type="InterPro" id="IPR009057">
    <property type="entry name" value="Homeodomain-like_sf"/>
</dbReference>
<evidence type="ECO:0000313" key="4">
    <source>
        <dbReference type="EMBL" id="KQC30758.1"/>
    </source>
</evidence>
<evidence type="ECO:0000313" key="5">
    <source>
        <dbReference type="Proteomes" id="UP000050827"/>
    </source>
</evidence>
<accession>A0A0Q1CIE5</accession>
<feature type="DNA-binding region" description="H-T-H motif" evidence="2">
    <location>
        <begin position="27"/>
        <end position="46"/>
    </location>
</feature>
<dbReference type="GO" id="GO:0003677">
    <property type="term" value="F:DNA binding"/>
    <property type="evidence" value="ECO:0007669"/>
    <property type="project" value="UniProtKB-UniRule"/>
</dbReference>
<evidence type="ECO:0000256" key="2">
    <source>
        <dbReference type="PROSITE-ProRule" id="PRU00335"/>
    </source>
</evidence>
<organism evidence="4 5">
    <name type="scientific">Flagellimonas eckloniae</name>
    <dbReference type="NCBI Taxonomy" id="346185"/>
    <lineage>
        <taxon>Bacteria</taxon>
        <taxon>Pseudomonadati</taxon>
        <taxon>Bacteroidota</taxon>
        <taxon>Flavobacteriia</taxon>
        <taxon>Flavobacteriales</taxon>
        <taxon>Flavobacteriaceae</taxon>
        <taxon>Flagellimonas</taxon>
    </lineage>
</organism>
<gene>
    <name evidence="4" type="ORF">AAY42_13350</name>
</gene>
<feature type="domain" description="HTH tetR-type" evidence="3">
    <location>
        <begin position="4"/>
        <end position="64"/>
    </location>
</feature>
<dbReference type="Gene3D" id="1.10.357.10">
    <property type="entry name" value="Tetracycline Repressor, domain 2"/>
    <property type="match status" value="1"/>
</dbReference>
<sequence>MGEITTHNKIITSASNLFYTNGYNSTGINEIIYKSGIAKATLYSHFKSKEDICIAYLQKRHDSFLESLKSYVSKRKKGRNQLLAIFDLLRDMYREEDFQGCWALKTLGELSPKQKKLLALIQKHKKELLLYLGEVVGDNIINISKAETEKISGGIYLLYDSAITESHLFKNDWPIYMARSIAPLLFANSEVVQ</sequence>
<dbReference type="InterPro" id="IPR001647">
    <property type="entry name" value="HTH_TetR"/>
</dbReference>
<dbReference type="PROSITE" id="PS50977">
    <property type="entry name" value="HTH_TETR_2"/>
    <property type="match status" value="1"/>
</dbReference>
<dbReference type="InterPro" id="IPR050624">
    <property type="entry name" value="HTH-type_Tx_Regulator"/>
</dbReference>
<dbReference type="PATRIC" id="fig|1547436.3.peg.2756"/>
<dbReference type="PANTHER" id="PTHR43479:SF11">
    <property type="entry name" value="ACREF_ENVCD OPERON REPRESSOR-RELATED"/>
    <property type="match status" value="1"/>
</dbReference>
<dbReference type="AlphaFoldDB" id="A0A0Q1CIE5"/>
<dbReference type="PANTHER" id="PTHR43479">
    <property type="entry name" value="ACREF/ENVCD OPERON REPRESSOR-RELATED"/>
    <property type="match status" value="1"/>
</dbReference>
<evidence type="ECO:0000259" key="3">
    <source>
        <dbReference type="PROSITE" id="PS50977"/>
    </source>
</evidence>
<dbReference type="Proteomes" id="UP000050827">
    <property type="component" value="Unassembled WGS sequence"/>
</dbReference>
<keyword evidence="1 2" id="KW-0238">DNA-binding</keyword>
<reference evidence="4 5" key="1">
    <citation type="submission" date="2015-04" db="EMBL/GenBank/DDBJ databases">
        <title>Complete genome of flavobacterium.</title>
        <authorList>
            <person name="Kwon Y.M."/>
            <person name="Kim S.-J."/>
        </authorList>
    </citation>
    <scope>NUCLEOTIDE SEQUENCE [LARGE SCALE GENOMIC DNA]</scope>
    <source>
        <strain evidence="4 5">DK169</strain>
    </source>
</reference>
<dbReference type="STRING" id="346185.AAY42_13350"/>
<evidence type="ECO:0000256" key="1">
    <source>
        <dbReference type="ARBA" id="ARBA00023125"/>
    </source>
</evidence>
<name>A0A0Q1CIE5_9FLAO</name>
<protein>
    <submittedName>
        <fullName evidence="4">TetR family transcriptional regulator</fullName>
    </submittedName>
</protein>
<dbReference type="Pfam" id="PF00440">
    <property type="entry name" value="TetR_N"/>
    <property type="match status" value="1"/>
</dbReference>
<keyword evidence="5" id="KW-1185">Reference proteome</keyword>
<dbReference type="PRINTS" id="PR00455">
    <property type="entry name" value="HTHTETR"/>
</dbReference>
<dbReference type="RefSeq" id="WP_055396037.1">
    <property type="nucleotide sequence ID" value="NZ_LCTZ01000002.1"/>
</dbReference>
<proteinExistence type="predicted"/>
<comment type="caution">
    <text evidence="4">The sequence shown here is derived from an EMBL/GenBank/DDBJ whole genome shotgun (WGS) entry which is preliminary data.</text>
</comment>
<dbReference type="SUPFAM" id="SSF46689">
    <property type="entry name" value="Homeodomain-like"/>
    <property type="match status" value="1"/>
</dbReference>
<dbReference type="OrthoDB" id="9787680at2"/>
<dbReference type="EMBL" id="LCTZ01000002">
    <property type="protein sequence ID" value="KQC30758.1"/>
    <property type="molecule type" value="Genomic_DNA"/>
</dbReference>